<feature type="domain" description="RSE1/DDB1/CPSF1 first beta-propeller" evidence="1">
    <location>
        <begin position="21"/>
        <end position="348"/>
    </location>
</feature>
<name>A0A8S9Z853_9TREM</name>
<keyword evidence="3" id="KW-1185">Reference proteome</keyword>
<organism evidence="2 3">
    <name type="scientific">Paragonimus skrjabini miyazakii</name>
    <dbReference type="NCBI Taxonomy" id="59628"/>
    <lineage>
        <taxon>Eukaryota</taxon>
        <taxon>Metazoa</taxon>
        <taxon>Spiralia</taxon>
        <taxon>Lophotrochozoa</taxon>
        <taxon>Platyhelminthes</taxon>
        <taxon>Trematoda</taxon>
        <taxon>Digenea</taxon>
        <taxon>Plagiorchiida</taxon>
        <taxon>Troglotremata</taxon>
        <taxon>Troglotrematidae</taxon>
        <taxon>Paragonimus</taxon>
    </lineage>
</organism>
<dbReference type="AlphaFoldDB" id="A0A8S9Z853"/>
<comment type="caution">
    <text evidence="2">The sequence shown here is derived from an EMBL/GenBank/DDBJ whole genome shotgun (WGS) entry which is preliminary data.</text>
</comment>
<accession>A0A8S9Z853</accession>
<dbReference type="InterPro" id="IPR015943">
    <property type="entry name" value="WD40/YVTN_repeat-like_dom_sf"/>
</dbReference>
<protein>
    <recommendedName>
        <fullName evidence="1">RSE1/DDB1/CPSF1 first beta-propeller domain-containing protein</fullName>
    </recommendedName>
</protein>
<sequence length="409" mass="44970">MAHFYHVTAQKPTAVIKTCTVCKNTYIEVFDVTSEGLKLIRDVPINAKIVAACLFRRKDRQTDSLFILTHKAGVALIECARNNDVVEFVTVASGSVEDRGARIIDQGFDVLVDPGANYVVVRLYHGLLKIILLHCIGDKIGTDLLDTNQWTVNTYNVSLPTFAMIYEDELVLHMKTYEISGREPALRNVQLTLDSIEPDSKLLIPVPKPYGGVILVGDNIIYYHTKDGPHISQYIPQAKASQVLCYAAVDSQRYLLGDMAGRLYMVHLLSEESSSVGNSHFGAAGSASLSVPRIGSIRIELLGETTTPESIAYLDNGVVFIGSTLGDSQLIRLSPDPDPERNSYLSVLENYTNIGPIVDMVLLETKGQNQLITCSGAFKEGALRIIRNGIGIHEHATIDQDLIKGKLFH</sequence>
<dbReference type="OrthoDB" id="433457at2759"/>
<dbReference type="Gene3D" id="2.130.10.10">
    <property type="entry name" value="YVTN repeat-like/Quinoprotein amine dehydrogenase"/>
    <property type="match status" value="1"/>
</dbReference>
<evidence type="ECO:0000313" key="2">
    <source>
        <dbReference type="EMBL" id="KAF7259287.1"/>
    </source>
</evidence>
<dbReference type="Proteomes" id="UP000822476">
    <property type="component" value="Unassembled WGS sequence"/>
</dbReference>
<dbReference type="Pfam" id="PF10433">
    <property type="entry name" value="Beta-prop_RSE1_1st"/>
    <property type="match status" value="1"/>
</dbReference>
<evidence type="ECO:0000259" key="1">
    <source>
        <dbReference type="Pfam" id="PF10433"/>
    </source>
</evidence>
<dbReference type="InterPro" id="IPR050358">
    <property type="entry name" value="RSE1/DDB1/CFT1"/>
</dbReference>
<reference evidence="2" key="1">
    <citation type="submission" date="2019-07" db="EMBL/GenBank/DDBJ databases">
        <title>Annotation for the trematode Paragonimus miyazaki's.</title>
        <authorList>
            <person name="Choi Y.-J."/>
        </authorList>
    </citation>
    <scope>NUCLEOTIDE SEQUENCE</scope>
    <source>
        <strain evidence="2">Japan</strain>
    </source>
</reference>
<dbReference type="PANTHER" id="PTHR10644">
    <property type="entry name" value="DNA REPAIR/RNA PROCESSING CPSF FAMILY"/>
    <property type="match status" value="1"/>
</dbReference>
<dbReference type="InterPro" id="IPR018846">
    <property type="entry name" value="Beta-prop_RSE1/DDB1/CPSF1_1st"/>
</dbReference>
<proteinExistence type="predicted"/>
<evidence type="ECO:0000313" key="3">
    <source>
        <dbReference type="Proteomes" id="UP000822476"/>
    </source>
</evidence>
<gene>
    <name evidence="2" type="ORF">EG68_03086</name>
</gene>
<dbReference type="EMBL" id="JTDE01001273">
    <property type="protein sequence ID" value="KAF7259287.1"/>
    <property type="molecule type" value="Genomic_DNA"/>
</dbReference>